<dbReference type="InterPro" id="IPR029063">
    <property type="entry name" value="SAM-dependent_MTases_sf"/>
</dbReference>
<evidence type="ECO:0000256" key="6">
    <source>
        <dbReference type="PROSITE-ProRule" id="PRU01016"/>
    </source>
</evidence>
<dbReference type="GO" id="GO:0032259">
    <property type="term" value="P:methylation"/>
    <property type="evidence" value="ECO:0007669"/>
    <property type="project" value="UniProtKB-KW"/>
</dbReference>
<evidence type="ECO:0000313" key="9">
    <source>
        <dbReference type="Proteomes" id="UP000305233"/>
    </source>
</evidence>
<evidence type="ECO:0000256" key="4">
    <source>
        <dbReference type="ARBA" id="ARBA00022691"/>
    </source>
</evidence>
<dbReference type="OrthoDB" id="9813719at2"/>
<dbReference type="PANTHER" id="PTHR10629">
    <property type="entry name" value="CYTOSINE-SPECIFIC METHYLTRANSFERASE"/>
    <property type="match status" value="1"/>
</dbReference>
<evidence type="ECO:0000256" key="2">
    <source>
        <dbReference type="ARBA" id="ARBA00022603"/>
    </source>
</evidence>
<dbReference type="InterPro" id="IPR050390">
    <property type="entry name" value="C5-Methyltransferase"/>
</dbReference>
<evidence type="ECO:0000256" key="3">
    <source>
        <dbReference type="ARBA" id="ARBA00022679"/>
    </source>
</evidence>
<dbReference type="Gene3D" id="3.40.50.150">
    <property type="entry name" value="Vaccinia Virus protein VP39"/>
    <property type="match status" value="1"/>
</dbReference>
<dbReference type="AlphaFoldDB" id="A0A4S5E5Z5"/>
<dbReference type="Pfam" id="PF00145">
    <property type="entry name" value="DNA_methylase"/>
    <property type="match status" value="1"/>
</dbReference>
<dbReference type="PANTHER" id="PTHR10629:SF52">
    <property type="entry name" value="DNA (CYTOSINE-5)-METHYLTRANSFERASE 1"/>
    <property type="match status" value="1"/>
</dbReference>
<protein>
    <recommendedName>
        <fullName evidence="1">DNA (cytosine-5-)-methyltransferase</fullName>
        <ecNumber evidence="1">2.1.1.37</ecNumber>
    </recommendedName>
</protein>
<reference evidence="8 9" key="1">
    <citation type="submission" date="2019-04" db="EMBL/GenBank/DDBJ databases">
        <authorList>
            <person name="Liu Q."/>
            <person name="Xin Y.-H."/>
        </authorList>
    </citation>
    <scope>NUCLEOTIDE SEQUENCE [LARGE SCALE GENOMIC DNA]</scope>
    <source>
        <strain evidence="8 9">AM23</strain>
    </source>
</reference>
<organism evidence="8 9">
    <name type="scientific">Arthrobacter echini</name>
    <dbReference type="NCBI Taxonomy" id="1529066"/>
    <lineage>
        <taxon>Bacteria</taxon>
        <taxon>Bacillati</taxon>
        <taxon>Actinomycetota</taxon>
        <taxon>Actinomycetes</taxon>
        <taxon>Micrococcales</taxon>
        <taxon>Micrococcaceae</taxon>
        <taxon>Arthrobacter</taxon>
    </lineage>
</organism>
<keyword evidence="3 6" id="KW-0808">Transferase</keyword>
<dbReference type="Proteomes" id="UP000305233">
    <property type="component" value="Unassembled WGS sequence"/>
</dbReference>
<feature type="active site" evidence="6">
    <location>
        <position position="95"/>
    </location>
</feature>
<dbReference type="NCBIfam" id="TIGR00675">
    <property type="entry name" value="dcm"/>
    <property type="match status" value="1"/>
</dbReference>
<comment type="caution">
    <text evidence="8">The sequence shown here is derived from an EMBL/GenBank/DDBJ whole genome shotgun (WGS) entry which is preliminary data.</text>
</comment>
<keyword evidence="4 6" id="KW-0949">S-adenosyl-L-methionine</keyword>
<keyword evidence="9" id="KW-1185">Reference proteome</keyword>
<evidence type="ECO:0000256" key="7">
    <source>
        <dbReference type="RuleBase" id="RU000416"/>
    </source>
</evidence>
<dbReference type="EC" id="2.1.1.37" evidence="1"/>
<proteinExistence type="inferred from homology"/>
<comment type="similarity">
    <text evidence="6 7">Belongs to the class I-like SAM-binding methyltransferase superfamily. C5-methyltransferase family.</text>
</comment>
<evidence type="ECO:0000313" key="8">
    <source>
        <dbReference type="EMBL" id="THJ66863.1"/>
    </source>
</evidence>
<dbReference type="PROSITE" id="PS51679">
    <property type="entry name" value="SAM_MT_C5"/>
    <property type="match status" value="1"/>
</dbReference>
<evidence type="ECO:0000256" key="5">
    <source>
        <dbReference type="ARBA" id="ARBA00022747"/>
    </source>
</evidence>
<name>A0A4S5E5Z5_9MICC</name>
<accession>A0A4S5E5Z5</accession>
<dbReference type="GO" id="GO:0009307">
    <property type="term" value="P:DNA restriction-modification system"/>
    <property type="evidence" value="ECO:0007669"/>
    <property type="project" value="UniProtKB-KW"/>
</dbReference>
<dbReference type="EMBL" id="SSWH01000005">
    <property type="protein sequence ID" value="THJ66863.1"/>
    <property type="molecule type" value="Genomic_DNA"/>
</dbReference>
<dbReference type="SUPFAM" id="SSF53335">
    <property type="entry name" value="S-adenosyl-L-methionine-dependent methyltransferases"/>
    <property type="match status" value="1"/>
</dbReference>
<dbReference type="PRINTS" id="PR00105">
    <property type="entry name" value="C5METTRFRASE"/>
</dbReference>
<evidence type="ECO:0000256" key="1">
    <source>
        <dbReference type="ARBA" id="ARBA00011975"/>
    </source>
</evidence>
<dbReference type="InterPro" id="IPR001525">
    <property type="entry name" value="C5_MeTfrase"/>
</dbReference>
<dbReference type="Gene3D" id="3.90.120.10">
    <property type="entry name" value="DNA Methylase, subunit A, domain 2"/>
    <property type="match status" value="1"/>
</dbReference>
<keyword evidence="2 6" id="KW-0489">Methyltransferase</keyword>
<keyword evidence="5" id="KW-0680">Restriction system</keyword>
<dbReference type="GO" id="GO:0003886">
    <property type="term" value="F:DNA (cytosine-5-)-methyltransferase activity"/>
    <property type="evidence" value="ECO:0007669"/>
    <property type="project" value="UniProtKB-EC"/>
</dbReference>
<gene>
    <name evidence="8" type="ORF">E8P82_07685</name>
</gene>
<sequence>MDAYACETLRLRETYRHLNRAGESLEGYFDYILGRKTWAEIYSGTFKEAYLESRDKVHREVLGADSRTHVDTLIRERLLRHRKDAPWVLIGGPPCQAYSLAGRSRRTGDASFASDHKHFLYREYLHILNEFKPTIFVMENVKGLLSSRNGDDSMFQTILADLRALPSGVRYEIRSLVVDQDPEDLRPSDYIIRAEEYGVPQKRHRVILLGVRSDVAQLVPRQVLLPSDSLVTVRAALEDLPSVRAQTSKRVPKATVDWLLAEQAALQALPDEELDMYSAEGGRHSAATQTYRSWIRDYMVDVPSQHQPRPHMVSDLARYRVMAAMAERTGKSPKYTDLPAILHPEHSNVSKEGTPFTDRFRVQVWDAPSTTIVSHISKDGHYYIHPAREQARSFTVREAARLQTFPDNYFFEGPRTQQFHQVGNAVPPLLAKQIGEIVASMLEAIRD</sequence>